<proteinExistence type="predicted"/>
<dbReference type="PIRSF" id="PIRSF019083">
    <property type="entry name" value="UCP019083_VanZ"/>
    <property type="match status" value="1"/>
</dbReference>
<comment type="caution">
    <text evidence="3">The sequence shown here is derived from an EMBL/GenBank/DDBJ whole genome shotgun (WGS) entry which is preliminary data.</text>
</comment>
<feature type="domain" description="VanZ-like" evidence="2">
    <location>
        <begin position="13"/>
        <end position="141"/>
    </location>
</feature>
<dbReference type="Proteomes" id="UP000030012">
    <property type="component" value="Unassembled WGS sequence"/>
</dbReference>
<evidence type="ECO:0000259" key="2">
    <source>
        <dbReference type="Pfam" id="PF04892"/>
    </source>
</evidence>
<sequence>MINKDYKIILKYCLVITWMIVIFCFSKDPATVSNEKSDFVIESLTSLGIDIGGIFGKMSTFIVRKMGHFTEYFVLCILLIFALACKFKVKKTYIAAISITFLYACSDEFHQLFVPGRSGKIMDVLIDTIGGLVAIIIYKIVLSIRNKNK</sequence>
<evidence type="ECO:0000256" key="1">
    <source>
        <dbReference type="SAM" id="Phobius"/>
    </source>
</evidence>
<reference evidence="3 4" key="1">
    <citation type="submission" date="2014-01" db="EMBL/GenBank/DDBJ databases">
        <title>Plasmidome dynamics in the species complex Clostridium novyi sensu lato converts strains of independent lineages into distinctly different pathogens.</title>
        <authorList>
            <person name="Skarin H."/>
            <person name="Segerman B."/>
        </authorList>
    </citation>
    <scope>NUCLEOTIDE SEQUENCE [LARGE SCALE GENOMIC DNA]</scope>
    <source>
        <strain evidence="3 4">4552</strain>
    </source>
</reference>
<dbReference type="Pfam" id="PF04892">
    <property type="entry name" value="VanZ"/>
    <property type="match status" value="1"/>
</dbReference>
<dbReference type="PANTHER" id="PTHR28008">
    <property type="entry name" value="DOMAIN PROTEIN, PUTATIVE (AFU_ORTHOLOGUE AFUA_3G10980)-RELATED"/>
    <property type="match status" value="1"/>
</dbReference>
<dbReference type="PANTHER" id="PTHR28008:SF1">
    <property type="entry name" value="DOMAIN PROTEIN, PUTATIVE (AFU_ORTHOLOGUE AFUA_3G10980)-RELATED"/>
    <property type="match status" value="1"/>
</dbReference>
<dbReference type="EMBL" id="JENJ01000006">
    <property type="protein sequence ID" value="KGM97861.1"/>
    <property type="molecule type" value="Genomic_DNA"/>
</dbReference>
<protein>
    <submittedName>
        <fullName evidence="3">VanZ family protein</fullName>
    </submittedName>
</protein>
<feature type="transmembrane region" description="Helical" evidence="1">
    <location>
        <begin position="92"/>
        <end position="112"/>
    </location>
</feature>
<organism evidence="3 4">
    <name type="scientific">Clostridium novyi A str. 4552</name>
    <dbReference type="NCBI Taxonomy" id="1444289"/>
    <lineage>
        <taxon>Bacteria</taxon>
        <taxon>Bacillati</taxon>
        <taxon>Bacillota</taxon>
        <taxon>Clostridia</taxon>
        <taxon>Eubacteriales</taxon>
        <taxon>Clostridiaceae</taxon>
        <taxon>Clostridium</taxon>
    </lineage>
</organism>
<evidence type="ECO:0000313" key="4">
    <source>
        <dbReference type="Proteomes" id="UP000030012"/>
    </source>
</evidence>
<dbReference type="InterPro" id="IPR006976">
    <property type="entry name" value="VanZ-like"/>
</dbReference>
<dbReference type="AlphaFoldDB" id="A0A0A0IBZ0"/>
<accession>A0A0A0IBZ0</accession>
<keyword evidence="1" id="KW-1133">Transmembrane helix</keyword>
<feature type="transmembrane region" description="Helical" evidence="1">
    <location>
        <begin position="124"/>
        <end position="142"/>
    </location>
</feature>
<dbReference type="InterPro" id="IPR016747">
    <property type="entry name" value="Phosphotransbutyrylase"/>
</dbReference>
<feature type="transmembrane region" description="Helical" evidence="1">
    <location>
        <begin position="66"/>
        <end position="85"/>
    </location>
</feature>
<keyword evidence="1" id="KW-0812">Transmembrane</keyword>
<keyword evidence="1" id="KW-0472">Membrane</keyword>
<gene>
    <name evidence="3" type="ORF">Z968_02045</name>
</gene>
<name>A0A0A0IBZ0_CLONO</name>
<evidence type="ECO:0000313" key="3">
    <source>
        <dbReference type="EMBL" id="KGM97861.1"/>
    </source>
</evidence>
<feature type="transmembrane region" description="Helical" evidence="1">
    <location>
        <begin position="12"/>
        <end position="30"/>
    </location>
</feature>
<dbReference type="NCBIfam" id="NF037970">
    <property type="entry name" value="vanZ_1"/>
    <property type="match status" value="1"/>
</dbReference>